<accession>A0A9E7FX33</accession>
<organism evidence="1 2">
    <name type="scientific">Musa troglodytarum</name>
    <name type="common">fe'i banana</name>
    <dbReference type="NCBI Taxonomy" id="320322"/>
    <lineage>
        <taxon>Eukaryota</taxon>
        <taxon>Viridiplantae</taxon>
        <taxon>Streptophyta</taxon>
        <taxon>Embryophyta</taxon>
        <taxon>Tracheophyta</taxon>
        <taxon>Spermatophyta</taxon>
        <taxon>Magnoliopsida</taxon>
        <taxon>Liliopsida</taxon>
        <taxon>Zingiberales</taxon>
        <taxon>Musaceae</taxon>
        <taxon>Musa</taxon>
    </lineage>
</organism>
<proteinExistence type="predicted"/>
<reference evidence="1" key="1">
    <citation type="submission" date="2022-05" db="EMBL/GenBank/DDBJ databases">
        <title>The Musa troglodytarum L. genome provides insights into the mechanism of non-climacteric behaviour and enrichment of carotenoids.</title>
        <authorList>
            <person name="Wang J."/>
        </authorList>
    </citation>
    <scope>NUCLEOTIDE SEQUENCE</scope>
    <source>
        <tissue evidence="1">Leaf</tissue>
    </source>
</reference>
<evidence type="ECO:0000313" key="1">
    <source>
        <dbReference type="EMBL" id="URE02007.1"/>
    </source>
</evidence>
<dbReference type="EMBL" id="CP097507">
    <property type="protein sequence ID" value="URE02007.1"/>
    <property type="molecule type" value="Genomic_DNA"/>
</dbReference>
<evidence type="ECO:0000313" key="2">
    <source>
        <dbReference type="Proteomes" id="UP001055439"/>
    </source>
</evidence>
<name>A0A9E7FX33_9LILI</name>
<dbReference type="Proteomes" id="UP001055439">
    <property type="component" value="Chromosome 5"/>
</dbReference>
<gene>
    <name evidence="1" type="ORF">MUK42_20042</name>
</gene>
<sequence length="64" mass="7698">MIRRGRTTRPRSFVYIHLIISLVRSKSIRTKEKRRLPQRPPIAFSASRLRRKRSQLPCVLLMLR</sequence>
<dbReference type="AlphaFoldDB" id="A0A9E7FX33"/>
<protein>
    <submittedName>
        <fullName evidence="1">Uncharacterized protein</fullName>
    </submittedName>
</protein>
<keyword evidence="2" id="KW-1185">Reference proteome</keyword>